<comment type="caution">
    <text evidence="5">The sequence shown here is derived from an EMBL/GenBank/DDBJ whole genome shotgun (WGS) entry which is preliminary data.</text>
</comment>
<dbReference type="InterPro" id="IPR026985">
    <property type="entry name" value="FAAP24"/>
</dbReference>
<dbReference type="Pfam" id="PF12826">
    <property type="entry name" value="HHH_2"/>
    <property type="match status" value="1"/>
</dbReference>
<dbReference type="GO" id="GO:0036297">
    <property type="term" value="P:interstrand cross-link repair"/>
    <property type="evidence" value="ECO:0007669"/>
    <property type="project" value="InterPro"/>
</dbReference>
<name>A0AAV4FIR0_9GAST</name>
<sequence length="208" mass="22411">MSTQIINVPVGHIIANSRWKGSSLATDLQSSIPVHFENSSDVVDFYPSTNVGVIFLSEADTVEGCAYKRRAARLRRASTVRGAVIIEKTPTSAQYLLDIQKFCVGNLGLHVVPVKNQAEAAAFLVQLVYAEGKLGSNPFKKDQKREPSDPAVLNALMSFRGVGSTSAKSLLESFPSLKQLCKASLKDLAEVVGKASAGKLYQFLHGNS</sequence>
<feature type="domain" description="DisA/LigA helix-hairpin-helix motif" evidence="3">
    <location>
        <begin position="158"/>
        <end position="205"/>
    </location>
</feature>
<dbReference type="InterPro" id="IPR041663">
    <property type="entry name" value="DisA/LigA_HHH"/>
</dbReference>
<keyword evidence="2" id="KW-0234">DNA repair</keyword>
<evidence type="ECO:0000256" key="1">
    <source>
        <dbReference type="ARBA" id="ARBA00022763"/>
    </source>
</evidence>
<dbReference type="Pfam" id="PF17949">
    <property type="entry name" value="PND"/>
    <property type="match status" value="1"/>
</dbReference>
<gene>
    <name evidence="5" type="ORF">ElyMa_005716100</name>
</gene>
<dbReference type="EMBL" id="BMAT01011438">
    <property type="protein sequence ID" value="GFR72821.1"/>
    <property type="molecule type" value="Genomic_DNA"/>
</dbReference>
<keyword evidence="1" id="KW-0227">DNA damage</keyword>
<evidence type="ECO:0000256" key="2">
    <source>
        <dbReference type="ARBA" id="ARBA00023204"/>
    </source>
</evidence>
<reference evidence="5 6" key="1">
    <citation type="journal article" date="2021" name="Elife">
        <title>Chloroplast acquisition without the gene transfer in kleptoplastic sea slugs, Plakobranchus ocellatus.</title>
        <authorList>
            <person name="Maeda T."/>
            <person name="Takahashi S."/>
            <person name="Yoshida T."/>
            <person name="Shimamura S."/>
            <person name="Takaki Y."/>
            <person name="Nagai Y."/>
            <person name="Toyoda A."/>
            <person name="Suzuki Y."/>
            <person name="Arimoto A."/>
            <person name="Ishii H."/>
            <person name="Satoh N."/>
            <person name="Nishiyama T."/>
            <person name="Hasebe M."/>
            <person name="Maruyama T."/>
            <person name="Minagawa J."/>
            <person name="Obokata J."/>
            <person name="Shigenobu S."/>
        </authorList>
    </citation>
    <scope>NUCLEOTIDE SEQUENCE [LARGE SCALE GENOMIC DNA]</scope>
</reference>
<dbReference type="Gene3D" id="3.40.50.10130">
    <property type="match status" value="1"/>
</dbReference>
<dbReference type="PANTHER" id="PTHR31786:SF2">
    <property type="entry name" value="FANCONI ANEMIA CORE COMPLEX-ASSOCIATED PROTEIN 24"/>
    <property type="match status" value="1"/>
</dbReference>
<dbReference type="Gene3D" id="1.10.150.20">
    <property type="entry name" value="5' to 3' exonuclease, C-terminal subdomain"/>
    <property type="match status" value="1"/>
</dbReference>
<evidence type="ECO:0000259" key="3">
    <source>
        <dbReference type="Pfam" id="PF12826"/>
    </source>
</evidence>
<evidence type="ECO:0000259" key="4">
    <source>
        <dbReference type="Pfam" id="PF17949"/>
    </source>
</evidence>
<accession>A0AAV4FIR0</accession>
<dbReference type="Proteomes" id="UP000762676">
    <property type="component" value="Unassembled WGS sequence"/>
</dbReference>
<dbReference type="GO" id="GO:0043240">
    <property type="term" value="C:Fanconi anaemia nuclear complex"/>
    <property type="evidence" value="ECO:0007669"/>
    <property type="project" value="InterPro"/>
</dbReference>
<proteinExistence type="predicted"/>
<dbReference type="GO" id="GO:0003682">
    <property type="term" value="F:chromatin binding"/>
    <property type="evidence" value="ECO:0007669"/>
    <property type="project" value="TreeGrafter"/>
</dbReference>
<dbReference type="InterPro" id="IPR010994">
    <property type="entry name" value="RuvA_2-like"/>
</dbReference>
<evidence type="ECO:0000313" key="5">
    <source>
        <dbReference type="EMBL" id="GFR72821.1"/>
    </source>
</evidence>
<feature type="domain" description="Fanconi anemia core complex-associated protein 24 pseudonuclease" evidence="4">
    <location>
        <begin position="6"/>
        <end position="128"/>
    </location>
</feature>
<dbReference type="SUPFAM" id="SSF47781">
    <property type="entry name" value="RuvA domain 2-like"/>
    <property type="match status" value="1"/>
</dbReference>
<evidence type="ECO:0000313" key="6">
    <source>
        <dbReference type="Proteomes" id="UP000762676"/>
    </source>
</evidence>
<dbReference type="PANTHER" id="PTHR31786">
    <property type="entry name" value="FANCONI ANEMIA CORE COMPLEX-ASSOCIATED PROTEIN 24"/>
    <property type="match status" value="1"/>
</dbReference>
<dbReference type="InterPro" id="IPR040646">
    <property type="entry name" value="PND"/>
</dbReference>
<keyword evidence="6" id="KW-1185">Reference proteome</keyword>
<dbReference type="CDD" id="cd20076">
    <property type="entry name" value="XPF_nuclease_FAAP24"/>
    <property type="match status" value="1"/>
</dbReference>
<protein>
    <submittedName>
        <fullName evidence="5">Fanconi anemia-associated protein of 24 kDa</fullName>
    </submittedName>
</protein>
<organism evidence="5 6">
    <name type="scientific">Elysia marginata</name>
    <dbReference type="NCBI Taxonomy" id="1093978"/>
    <lineage>
        <taxon>Eukaryota</taxon>
        <taxon>Metazoa</taxon>
        <taxon>Spiralia</taxon>
        <taxon>Lophotrochozoa</taxon>
        <taxon>Mollusca</taxon>
        <taxon>Gastropoda</taxon>
        <taxon>Heterobranchia</taxon>
        <taxon>Euthyneura</taxon>
        <taxon>Panpulmonata</taxon>
        <taxon>Sacoglossa</taxon>
        <taxon>Placobranchoidea</taxon>
        <taxon>Plakobranchidae</taxon>
        <taxon>Elysia</taxon>
    </lineage>
</organism>
<dbReference type="AlphaFoldDB" id="A0AAV4FIR0"/>